<feature type="transmembrane region" description="Helical" evidence="8">
    <location>
        <begin position="550"/>
        <end position="573"/>
    </location>
</feature>
<feature type="transmembrane region" description="Helical" evidence="8">
    <location>
        <begin position="369"/>
        <end position="388"/>
    </location>
</feature>
<evidence type="ECO:0000256" key="5">
    <source>
        <dbReference type="ARBA" id="ARBA00023136"/>
    </source>
</evidence>
<feature type="domain" description="G-protein coupled receptors family 1 profile" evidence="9">
    <location>
        <begin position="24"/>
        <end position="309"/>
    </location>
</feature>
<feature type="transmembrane region" description="Helical" evidence="8">
    <location>
        <begin position="516"/>
        <end position="538"/>
    </location>
</feature>
<dbReference type="Pfam" id="PF00001">
    <property type="entry name" value="7tm_1"/>
    <property type="match status" value="2"/>
</dbReference>
<comment type="caution">
    <text evidence="10">The sequence shown here is derived from an EMBL/GenBank/DDBJ whole genome shotgun (WGS) entry which is preliminary data.</text>
</comment>
<organism evidence="10 11">
    <name type="scientific">Stylophora pistillata</name>
    <name type="common">Smooth cauliflower coral</name>
    <dbReference type="NCBI Taxonomy" id="50429"/>
    <lineage>
        <taxon>Eukaryota</taxon>
        <taxon>Metazoa</taxon>
        <taxon>Cnidaria</taxon>
        <taxon>Anthozoa</taxon>
        <taxon>Hexacorallia</taxon>
        <taxon>Scleractinia</taxon>
        <taxon>Astrocoeniina</taxon>
        <taxon>Pocilloporidae</taxon>
        <taxon>Stylophora</taxon>
    </lineage>
</organism>
<dbReference type="InterPro" id="IPR017452">
    <property type="entry name" value="GPCR_Rhodpsn_7TM"/>
</dbReference>
<dbReference type="PANTHER" id="PTHR24238">
    <property type="entry name" value="G-PROTEIN COUPLED RECEPTOR"/>
    <property type="match status" value="1"/>
</dbReference>
<evidence type="ECO:0000256" key="7">
    <source>
        <dbReference type="ARBA" id="ARBA00023224"/>
    </source>
</evidence>
<feature type="domain" description="G-protein coupled receptors family 1 profile" evidence="9">
    <location>
        <begin position="305"/>
        <end position="570"/>
    </location>
</feature>
<feature type="transmembrane region" description="Helical" evidence="8">
    <location>
        <begin position="409"/>
        <end position="431"/>
    </location>
</feature>
<feature type="transmembrane region" description="Helical" evidence="8">
    <location>
        <begin position="45"/>
        <end position="65"/>
    </location>
</feature>
<reference evidence="11" key="1">
    <citation type="journal article" date="2017" name="bioRxiv">
        <title>Comparative analysis of the genomes of Stylophora pistillata and Acropora digitifera provides evidence for extensive differences between species of corals.</title>
        <authorList>
            <person name="Voolstra C.R."/>
            <person name="Li Y."/>
            <person name="Liew Y.J."/>
            <person name="Baumgarten S."/>
            <person name="Zoccola D."/>
            <person name="Flot J.-F."/>
            <person name="Tambutte S."/>
            <person name="Allemand D."/>
            <person name="Aranda M."/>
        </authorList>
    </citation>
    <scope>NUCLEOTIDE SEQUENCE [LARGE SCALE GENOMIC DNA]</scope>
</reference>
<evidence type="ECO:0000256" key="3">
    <source>
        <dbReference type="ARBA" id="ARBA00022989"/>
    </source>
</evidence>
<feature type="transmembrane region" description="Helical" evidence="8">
    <location>
        <begin position="12"/>
        <end position="33"/>
    </location>
</feature>
<dbReference type="GO" id="GO:0008188">
    <property type="term" value="F:neuropeptide receptor activity"/>
    <property type="evidence" value="ECO:0007669"/>
    <property type="project" value="TreeGrafter"/>
</dbReference>
<feature type="transmembrane region" description="Helical" evidence="8">
    <location>
        <begin position="127"/>
        <end position="146"/>
    </location>
</feature>
<evidence type="ECO:0000256" key="8">
    <source>
        <dbReference type="SAM" id="Phobius"/>
    </source>
</evidence>
<dbReference type="PRINTS" id="PR00237">
    <property type="entry name" value="GPCRRHODOPSN"/>
</dbReference>
<dbReference type="PROSITE" id="PS50262">
    <property type="entry name" value="G_PROTEIN_RECEP_F1_2"/>
    <property type="match status" value="2"/>
</dbReference>
<evidence type="ECO:0000259" key="9">
    <source>
        <dbReference type="PROSITE" id="PS50262"/>
    </source>
</evidence>
<dbReference type="EMBL" id="LSMT01000039">
    <property type="protein sequence ID" value="PFX31204.1"/>
    <property type="molecule type" value="Genomic_DNA"/>
</dbReference>
<feature type="transmembrane region" description="Helical" evidence="8">
    <location>
        <begin position="85"/>
        <end position="106"/>
    </location>
</feature>
<evidence type="ECO:0000256" key="2">
    <source>
        <dbReference type="ARBA" id="ARBA00022692"/>
    </source>
</evidence>
<feature type="transmembrane region" description="Helical" evidence="8">
    <location>
        <begin position="326"/>
        <end position="349"/>
    </location>
</feature>
<gene>
    <name evidence="10" type="primary">Galr2</name>
    <name evidence="10" type="ORF">AWC38_SpisGene3983</name>
</gene>
<evidence type="ECO:0000313" key="11">
    <source>
        <dbReference type="Proteomes" id="UP000225706"/>
    </source>
</evidence>
<keyword evidence="6 10" id="KW-0675">Receptor</keyword>
<proteinExistence type="predicted"/>
<evidence type="ECO:0000256" key="6">
    <source>
        <dbReference type="ARBA" id="ARBA00023170"/>
    </source>
</evidence>
<evidence type="ECO:0000256" key="4">
    <source>
        <dbReference type="ARBA" id="ARBA00023040"/>
    </source>
</evidence>
<sequence length="624" mass="71025">MAFSASDISKAAFLAVIYVLTVLGNALVAYVLVKNRRALLKNRPTYQFILNIVLSDLFVGLLTMPFEFTRELLDEWIFGTAPCKIIEYIEIAVFGTAVFTHALIAYDRYRSLARPYSPRMEEKLVRKMIALSWVVPAVVKAPYLYMFEVQVISSKPVCTPKAISFRWLEKLYEAFSFLFVLFLPFLVLSWCYFHVIRTIRGRSPTVVAENFFASQYSVIFRTKKRVTRTSGLVATAFVVCWLPTLVLSWIRIVSGTDSIHRGHVLNKVAMFGAFINEATAMAADAAANIAMATIIGLGMVISITGNVIIAYVLIKRRKILLWNRPTYQFILNLLLSDLVIGVLLCPFEFTRKLSGQWIFGKVLCKIIDYVEISAAGTAVISHALIAVDRYRSLALPHLPKLRSKLVRQLIASSWIVPAMASSPYLYMYTIIDHPFYLRDQSPLCTPTAIPIPWLDKLYEAVEFSMLFFFPSCVICWCYYHVIRRTFGSQCGLTPSARLPVAEKALRRSRKRVTKTACLIVIVFFICWSPTFLLGIWRIASGTESVHHGHILFEVSFFGAVFNEAANPIIYSVYDRNMNISDHIFCRQRVFNETSQVDRSKNFQGMNHRVSVIMNQVRIVEVPSR</sequence>
<evidence type="ECO:0000256" key="1">
    <source>
        <dbReference type="ARBA" id="ARBA00004141"/>
    </source>
</evidence>
<comment type="subcellular location">
    <subcellularLocation>
        <location evidence="1">Membrane</location>
        <topology evidence="1">Multi-pass membrane protein</topology>
    </subcellularLocation>
</comment>
<dbReference type="Gene3D" id="1.20.1070.10">
    <property type="entry name" value="Rhodopsin 7-helix transmembrane proteins"/>
    <property type="match status" value="2"/>
</dbReference>
<accession>A0A2B4SKJ3</accession>
<dbReference type="Proteomes" id="UP000225706">
    <property type="component" value="Unassembled WGS sequence"/>
</dbReference>
<feature type="transmembrane region" description="Helical" evidence="8">
    <location>
        <begin position="460"/>
        <end position="479"/>
    </location>
</feature>
<feature type="transmembrane region" description="Helical" evidence="8">
    <location>
        <begin position="231"/>
        <end position="252"/>
    </location>
</feature>
<keyword evidence="7" id="KW-0807">Transducer</keyword>
<dbReference type="CDD" id="cd00637">
    <property type="entry name" value="7tm_classA_rhodopsin-like"/>
    <property type="match status" value="2"/>
</dbReference>
<keyword evidence="11" id="KW-1185">Reference proteome</keyword>
<dbReference type="AlphaFoldDB" id="A0A2B4SKJ3"/>
<dbReference type="InterPro" id="IPR000276">
    <property type="entry name" value="GPCR_Rhodpsn"/>
</dbReference>
<keyword evidence="5 8" id="KW-0472">Membrane</keyword>
<keyword evidence="3 8" id="KW-1133">Transmembrane helix</keyword>
<feature type="transmembrane region" description="Helical" evidence="8">
    <location>
        <begin position="289"/>
        <end position="314"/>
    </location>
</feature>
<dbReference type="OrthoDB" id="5987909at2759"/>
<evidence type="ECO:0000313" key="10">
    <source>
        <dbReference type="EMBL" id="PFX31204.1"/>
    </source>
</evidence>
<protein>
    <submittedName>
        <fullName evidence="10">Galanin receptor type 2</fullName>
    </submittedName>
</protein>
<dbReference type="SUPFAM" id="SSF81321">
    <property type="entry name" value="Family A G protein-coupled receptor-like"/>
    <property type="match status" value="2"/>
</dbReference>
<keyword evidence="2 8" id="KW-0812">Transmembrane</keyword>
<dbReference type="PANTHER" id="PTHR24238:SF57">
    <property type="entry name" value="G-PROTEIN COUPLED RECEPTOR 83"/>
    <property type="match status" value="1"/>
</dbReference>
<name>A0A2B4SKJ3_STYPI</name>
<feature type="transmembrane region" description="Helical" evidence="8">
    <location>
        <begin position="174"/>
        <end position="193"/>
    </location>
</feature>
<dbReference type="GO" id="GO:0005886">
    <property type="term" value="C:plasma membrane"/>
    <property type="evidence" value="ECO:0007669"/>
    <property type="project" value="TreeGrafter"/>
</dbReference>
<keyword evidence="4" id="KW-0297">G-protein coupled receptor</keyword>